<comment type="caution">
    <text evidence="1">The sequence shown here is derived from an EMBL/GenBank/DDBJ whole genome shotgun (WGS) entry which is preliminary data.</text>
</comment>
<dbReference type="EMBL" id="BAABFT010000021">
    <property type="protein sequence ID" value="GAA4338543.1"/>
    <property type="molecule type" value="Genomic_DNA"/>
</dbReference>
<sequence length="76" mass="9158">MNIPVDFIERIAEGLPSVDTYAYDCIYHQFIYNGLYFELKFYKASDHGSKLWVYNPFWVQNVIYQRLPIRSKLMIN</sequence>
<keyword evidence="2" id="KW-1185">Reference proteome</keyword>
<dbReference type="RefSeq" id="WP_345213806.1">
    <property type="nucleotide sequence ID" value="NZ_BAABFT010000021.1"/>
</dbReference>
<protein>
    <submittedName>
        <fullName evidence="1">Uncharacterized protein</fullName>
    </submittedName>
</protein>
<proteinExistence type="predicted"/>
<reference evidence="2" key="1">
    <citation type="journal article" date="2019" name="Int. J. Syst. Evol. Microbiol.">
        <title>The Global Catalogue of Microorganisms (GCM) 10K type strain sequencing project: providing services to taxonomists for standard genome sequencing and annotation.</title>
        <authorList>
            <consortium name="The Broad Institute Genomics Platform"/>
            <consortium name="The Broad Institute Genome Sequencing Center for Infectious Disease"/>
            <person name="Wu L."/>
            <person name="Ma J."/>
        </authorList>
    </citation>
    <scope>NUCLEOTIDE SEQUENCE [LARGE SCALE GENOMIC DNA]</scope>
    <source>
        <strain evidence="2">JCM 17705</strain>
    </source>
</reference>
<name>A0ABP8HFF2_9SPHI</name>
<evidence type="ECO:0000313" key="2">
    <source>
        <dbReference type="Proteomes" id="UP001500582"/>
    </source>
</evidence>
<dbReference type="Proteomes" id="UP001500582">
    <property type="component" value="Unassembled WGS sequence"/>
</dbReference>
<evidence type="ECO:0000313" key="1">
    <source>
        <dbReference type="EMBL" id="GAA4338543.1"/>
    </source>
</evidence>
<accession>A0ABP8HFF2</accession>
<organism evidence="1 2">
    <name type="scientific">Mucilaginibacter gynuensis</name>
    <dbReference type="NCBI Taxonomy" id="1302236"/>
    <lineage>
        <taxon>Bacteria</taxon>
        <taxon>Pseudomonadati</taxon>
        <taxon>Bacteroidota</taxon>
        <taxon>Sphingobacteriia</taxon>
        <taxon>Sphingobacteriales</taxon>
        <taxon>Sphingobacteriaceae</taxon>
        <taxon>Mucilaginibacter</taxon>
    </lineage>
</organism>
<gene>
    <name evidence="1" type="ORF">GCM10023149_48570</name>
</gene>